<reference evidence="2" key="1">
    <citation type="submission" date="2020-03" db="EMBL/GenBank/DDBJ databases">
        <title>Draft Genome Sequence of Cylindrodendrum hubeiense.</title>
        <authorList>
            <person name="Buettner E."/>
            <person name="Kellner H."/>
        </authorList>
    </citation>
    <scope>NUCLEOTIDE SEQUENCE</scope>
    <source>
        <strain evidence="2">IHI 201604</strain>
    </source>
</reference>
<feature type="region of interest" description="Disordered" evidence="1">
    <location>
        <begin position="34"/>
        <end position="58"/>
    </location>
</feature>
<dbReference type="Proteomes" id="UP000722485">
    <property type="component" value="Unassembled WGS sequence"/>
</dbReference>
<accession>A0A9P5GSB0</accession>
<organism evidence="2 3">
    <name type="scientific">Cylindrodendrum hubeiense</name>
    <dbReference type="NCBI Taxonomy" id="595255"/>
    <lineage>
        <taxon>Eukaryota</taxon>
        <taxon>Fungi</taxon>
        <taxon>Dikarya</taxon>
        <taxon>Ascomycota</taxon>
        <taxon>Pezizomycotina</taxon>
        <taxon>Sordariomycetes</taxon>
        <taxon>Hypocreomycetidae</taxon>
        <taxon>Hypocreales</taxon>
        <taxon>Nectriaceae</taxon>
        <taxon>Cylindrodendrum</taxon>
    </lineage>
</organism>
<dbReference type="AlphaFoldDB" id="A0A9P5GSB0"/>
<keyword evidence="3" id="KW-1185">Reference proteome</keyword>
<evidence type="ECO:0000256" key="1">
    <source>
        <dbReference type="SAM" id="MobiDB-lite"/>
    </source>
</evidence>
<evidence type="ECO:0000313" key="2">
    <source>
        <dbReference type="EMBL" id="KAF7534111.1"/>
    </source>
</evidence>
<comment type="caution">
    <text evidence="2">The sequence shown here is derived from an EMBL/GenBank/DDBJ whole genome shotgun (WGS) entry which is preliminary data.</text>
</comment>
<sequence>MPVIGLDNDGKWDRNSPAVDWIPARILAGLQRDEEPQPCCPTGQSGLRNRRPGSAWAPRRATANICPSVGGADSNQVRRITAAVPYHMRS</sequence>
<proteinExistence type="predicted"/>
<evidence type="ECO:0000313" key="3">
    <source>
        <dbReference type="Proteomes" id="UP000722485"/>
    </source>
</evidence>
<gene>
    <name evidence="2" type="ORF">G7Z17_g13412</name>
</gene>
<dbReference type="EMBL" id="JAANBB010000788">
    <property type="protein sequence ID" value="KAF7534111.1"/>
    <property type="molecule type" value="Genomic_DNA"/>
</dbReference>
<name>A0A9P5GSB0_9HYPO</name>
<protein>
    <submittedName>
        <fullName evidence="2">Uncharacterized protein</fullName>
    </submittedName>
</protein>